<organism evidence="6 7">
    <name type="scientific">Eragrostis curvula</name>
    <name type="common">weeping love grass</name>
    <dbReference type="NCBI Taxonomy" id="38414"/>
    <lineage>
        <taxon>Eukaryota</taxon>
        <taxon>Viridiplantae</taxon>
        <taxon>Streptophyta</taxon>
        <taxon>Embryophyta</taxon>
        <taxon>Tracheophyta</taxon>
        <taxon>Spermatophyta</taxon>
        <taxon>Magnoliopsida</taxon>
        <taxon>Liliopsida</taxon>
        <taxon>Poales</taxon>
        <taxon>Poaceae</taxon>
        <taxon>PACMAD clade</taxon>
        <taxon>Chloridoideae</taxon>
        <taxon>Eragrostideae</taxon>
        <taxon>Eragrostidinae</taxon>
        <taxon>Eragrostis</taxon>
    </lineage>
</organism>
<dbReference type="Proteomes" id="UP000324897">
    <property type="component" value="Unassembled WGS sequence"/>
</dbReference>
<dbReference type="Gene3D" id="2.60.40.2310">
    <property type="match status" value="1"/>
</dbReference>
<evidence type="ECO:0000259" key="4">
    <source>
        <dbReference type="Pfam" id="PF02225"/>
    </source>
</evidence>
<dbReference type="InterPro" id="IPR003137">
    <property type="entry name" value="PA_domain"/>
</dbReference>
<sequence length="228" mass="23977">MYMGQSLADSTLPVGTPLPMIRGEDANAANIPTANSSLCLPGSLDSAKVSGKIVVCVRGENARMEKGRVVKEAGGAGMILCNDASTGDDVVADPHLIAAAHCSYSQCVKLLDYLQSTDQGAALRPENLNYPSIAVPCLAGSTTVKRRVKNVGAPSCRYTVKVAEPKGVKVTVLPNELSFGSIGEEKEFTVKLDVYDSAAAADYVFGSIEWSDGTHRVRSPIVARTKCG</sequence>
<evidence type="ECO:0000313" key="7">
    <source>
        <dbReference type="Proteomes" id="UP000324897"/>
    </source>
</evidence>
<dbReference type="InterPro" id="IPR041469">
    <property type="entry name" value="Subtilisin-like_FN3"/>
</dbReference>
<feature type="non-terminal residue" evidence="6">
    <location>
        <position position="1"/>
    </location>
</feature>
<proteinExistence type="inferred from homology"/>
<evidence type="ECO:0000259" key="5">
    <source>
        <dbReference type="Pfam" id="PF17766"/>
    </source>
</evidence>
<dbReference type="Gene3D" id="3.50.30.30">
    <property type="match status" value="1"/>
</dbReference>
<keyword evidence="7" id="KW-1185">Reference proteome</keyword>
<comment type="similarity">
    <text evidence="1">Belongs to the peptidase S8 family.</text>
</comment>
<dbReference type="CDD" id="cd02120">
    <property type="entry name" value="PA_subtilisin_like"/>
    <property type="match status" value="1"/>
</dbReference>
<protein>
    <recommendedName>
        <fullName evidence="8">Subtilisin-like protease fibronectin type-III domain-containing protein</fullName>
    </recommendedName>
</protein>
<dbReference type="Gramene" id="TVU35413">
    <property type="protein sequence ID" value="TVU35413"/>
    <property type="gene ID" value="EJB05_17300"/>
</dbReference>
<accession>A0A5J9VH12</accession>
<name>A0A5J9VH12_9POAL</name>
<dbReference type="AlphaFoldDB" id="A0A5J9VH12"/>
<keyword evidence="3" id="KW-0325">Glycoprotein</keyword>
<evidence type="ECO:0000256" key="2">
    <source>
        <dbReference type="ARBA" id="ARBA00022729"/>
    </source>
</evidence>
<feature type="domain" description="Subtilisin-like protease fibronectin type-III" evidence="5">
    <location>
        <begin position="127"/>
        <end position="222"/>
    </location>
</feature>
<evidence type="ECO:0008006" key="8">
    <source>
        <dbReference type="Google" id="ProtNLM"/>
    </source>
</evidence>
<dbReference type="EMBL" id="RWGY01000009">
    <property type="protein sequence ID" value="TVU35413.1"/>
    <property type="molecule type" value="Genomic_DNA"/>
</dbReference>
<comment type="caution">
    <text evidence="6">The sequence shown here is derived from an EMBL/GenBank/DDBJ whole genome shotgun (WGS) entry which is preliminary data.</text>
</comment>
<feature type="domain" description="PA" evidence="4">
    <location>
        <begin position="35"/>
        <end position="106"/>
    </location>
</feature>
<evidence type="ECO:0000256" key="1">
    <source>
        <dbReference type="ARBA" id="ARBA00011073"/>
    </source>
</evidence>
<dbReference type="InterPro" id="IPR046450">
    <property type="entry name" value="PA_dom_sf"/>
</dbReference>
<dbReference type="Pfam" id="PF17766">
    <property type="entry name" value="fn3_6"/>
    <property type="match status" value="1"/>
</dbReference>
<evidence type="ECO:0000256" key="3">
    <source>
        <dbReference type="ARBA" id="ARBA00023180"/>
    </source>
</evidence>
<reference evidence="6 7" key="1">
    <citation type="journal article" date="2019" name="Sci. Rep.">
        <title>A high-quality genome of Eragrostis curvula grass provides insights into Poaceae evolution and supports new strategies to enhance forage quality.</title>
        <authorList>
            <person name="Carballo J."/>
            <person name="Santos B.A.C.M."/>
            <person name="Zappacosta D."/>
            <person name="Garbus I."/>
            <person name="Selva J.P."/>
            <person name="Gallo C.A."/>
            <person name="Diaz A."/>
            <person name="Albertini E."/>
            <person name="Caccamo M."/>
            <person name="Echenique V."/>
        </authorList>
    </citation>
    <scope>NUCLEOTIDE SEQUENCE [LARGE SCALE GENOMIC DNA]</scope>
    <source>
        <strain evidence="7">cv. Victoria</strain>
        <tissue evidence="6">Leaf</tissue>
    </source>
</reference>
<dbReference type="InterPro" id="IPR045051">
    <property type="entry name" value="SBT"/>
</dbReference>
<dbReference type="SUPFAM" id="SSF52025">
    <property type="entry name" value="PA domain"/>
    <property type="match status" value="1"/>
</dbReference>
<dbReference type="PANTHER" id="PTHR10795">
    <property type="entry name" value="PROPROTEIN CONVERTASE SUBTILISIN/KEXIN"/>
    <property type="match status" value="1"/>
</dbReference>
<gene>
    <name evidence="6" type="ORF">EJB05_17300</name>
</gene>
<dbReference type="OrthoDB" id="1724302at2759"/>
<evidence type="ECO:0000313" key="6">
    <source>
        <dbReference type="EMBL" id="TVU35413.1"/>
    </source>
</evidence>
<dbReference type="Pfam" id="PF02225">
    <property type="entry name" value="PA"/>
    <property type="match status" value="1"/>
</dbReference>
<dbReference type="FunFam" id="2.60.40.2310:FF:000002">
    <property type="entry name" value="p69E protein-like"/>
    <property type="match status" value="1"/>
</dbReference>
<keyword evidence="2" id="KW-0732">Signal</keyword>